<keyword evidence="17" id="KW-1185">Reference proteome</keyword>
<dbReference type="NCBIfam" id="TIGR00713">
    <property type="entry name" value="hemL"/>
    <property type="match status" value="1"/>
</dbReference>
<dbReference type="AlphaFoldDB" id="A0A7R9QB22"/>
<dbReference type="Pfam" id="PF00202">
    <property type="entry name" value="Aminotran_3"/>
    <property type="match status" value="1"/>
</dbReference>
<dbReference type="InterPro" id="IPR022998">
    <property type="entry name" value="ThiamineP_synth_TenI"/>
</dbReference>
<keyword evidence="7" id="KW-0460">Magnesium</keyword>
<dbReference type="Gene3D" id="3.90.1150.10">
    <property type="entry name" value="Aspartate Aminotransferase, domain 1"/>
    <property type="match status" value="1"/>
</dbReference>
<evidence type="ECO:0000256" key="5">
    <source>
        <dbReference type="ARBA" id="ARBA00022679"/>
    </source>
</evidence>
<keyword evidence="6" id="KW-0479">Metal-binding</keyword>
<name>A0A7R9QB22_9ACAR</name>
<evidence type="ECO:0000256" key="10">
    <source>
        <dbReference type="ARBA" id="ARBA00023235"/>
    </source>
</evidence>
<comment type="pathway">
    <text evidence="2">Porphyrin-containing compound metabolism; protoporphyrin-IX biosynthesis; 5-aminolevulinate from L-glutamyl-tRNA(Glu): step 2/2.</text>
</comment>
<evidence type="ECO:0000256" key="4">
    <source>
        <dbReference type="ARBA" id="ARBA00008981"/>
    </source>
</evidence>
<keyword evidence="8" id="KW-0663">Pyridoxal phosphate</keyword>
<evidence type="ECO:0000313" key="16">
    <source>
        <dbReference type="EMBL" id="CAD7638184.1"/>
    </source>
</evidence>
<accession>A0A7R9QB22</accession>
<dbReference type="InterPro" id="IPR049704">
    <property type="entry name" value="Aminotrans_3_PPA_site"/>
</dbReference>
<dbReference type="GO" id="GO:0009228">
    <property type="term" value="P:thiamine biosynthetic process"/>
    <property type="evidence" value="ECO:0007669"/>
    <property type="project" value="UniProtKB-KW"/>
</dbReference>
<dbReference type="InterPro" id="IPR013785">
    <property type="entry name" value="Aldolase_TIM"/>
</dbReference>
<evidence type="ECO:0000256" key="13">
    <source>
        <dbReference type="ARBA" id="ARBA00047851"/>
    </source>
</evidence>
<evidence type="ECO:0000256" key="11">
    <source>
        <dbReference type="ARBA" id="ARBA00023244"/>
    </source>
</evidence>
<dbReference type="SUPFAM" id="SSF53383">
    <property type="entry name" value="PLP-dependent transferases"/>
    <property type="match status" value="1"/>
</dbReference>
<dbReference type="InterPro" id="IPR015422">
    <property type="entry name" value="PyrdxlP-dep_Trfase_small"/>
</dbReference>
<dbReference type="GO" id="GO:0009229">
    <property type="term" value="P:thiamine diphosphate biosynthetic process"/>
    <property type="evidence" value="ECO:0007669"/>
    <property type="project" value="UniProtKB-UniPathway"/>
</dbReference>
<evidence type="ECO:0000256" key="7">
    <source>
        <dbReference type="ARBA" id="ARBA00022842"/>
    </source>
</evidence>
<proteinExistence type="inferred from homology"/>
<dbReference type="UniPathway" id="UPA00251">
    <property type="reaction ID" value="UER00317"/>
</dbReference>
<evidence type="ECO:0000313" key="17">
    <source>
        <dbReference type="Proteomes" id="UP000728032"/>
    </source>
</evidence>
<dbReference type="InterPro" id="IPR034291">
    <property type="entry name" value="TMP_synthase"/>
</dbReference>
<evidence type="ECO:0000256" key="6">
    <source>
        <dbReference type="ARBA" id="ARBA00022723"/>
    </source>
</evidence>
<dbReference type="GO" id="GO:0042286">
    <property type="term" value="F:glutamate-1-semialdehyde 2,1-aminomutase activity"/>
    <property type="evidence" value="ECO:0007669"/>
    <property type="project" value="InterPro"/>
</dbReference>
<evidence type="ECO:0000256" key="2">
    <source>
        <dbReference type="ARBA" id="ARBA00004819"/>
    </source>
</evidence>
<dbReference type="Gene3D" id="3.40.640.10">
    <property type="entry name" value="Type I PLP-dependent aspartate aminotransferase-like (Major domain)"/>
    <property type="match status" value="1"/>
</dbReference>
<dbReference type="UniPathway" id="UPA00060">
    <property type="reaction ID" value="UER00141"/>
</dbReference>
<organism evidence="16">
    <name type="scientific">Oppiella nova</name>
    <dbReference type="NCBI Taxonomy" id="334625"/>
    <lineage>
        <taxon>Eukaryota</taxon>
        <taxon>Metazoa</taxon>
        <taxon>Ecdysozoa</taxon>
        <taxon>Arthropoda</taxon>
        <taxon>Chelicerata</taxon>
        <taxon>Arachnida</taxon>
        <taxon>Acari</taxon>
        <taxon>Acariformes</taxon>
        <taxon>Sarcoptiformes</taxon>
        <taxon>Oribatida</taxon>
        <taxon>Brachypylina</taxon>
        <taxon>Oppioidea</taxon>
        <taxon>Oppiidae</taxon>
        <taxon>Oppiella</taxon>
    </lineage>
</organism>
<dbReference type="FunFam" id="3.40.640.10:FF:000021">
    <property type="entry name" value="Glutamate-1-semialdehyde 2,1-aminomutase"/>
    <property type="match status" value="1"/>
</dbReference>
<dbReference type="Gene3D" id="3.20.20.70">
    <property type="entry name" value="Aldolase class I"/>
    <property type="match status" value="1"/>
</dbReference>
<dbReference type="SUPFAM" id="SSF51391">
    <property type="entry name" value="Thiamin phosphate synthase"/>
    <property type="match status" value="1"/>
</dbReference>
<evidence type="ECO:0000256" key="3">
    <source>
        <dbReference type="ARBA" id="ARBA00005165"/>
    </source>
</evidence>
<feature type="domain" description="Thiamine phosphate synthase/TenI" evidence="15">
    <location>
        <begin position="4"/>
        <end position="179"/>
    </location>
</feature>
<comment type="catalytic activity">
    <reaction evidence="12">
        <text>4-methyl-5-(2-phosphooxyethyl)-thiazole + 4-amino-2-methyl-5-(diphosphooxymethyl)pyrimidine + H(+) = thiamine phosphate + diphosphate</text>
        <dbReference type="Rhea" id="RHEA:22328"/>
        <dbReference type="ChEBI" id="CHEBI:15378"/>
        <dbReference type="ChEBI" id="CHEBI:33019"/>
        <dbReference type="ChEBI" id="CHEBI:37575"/>
        <dbReference type="ChEBI" id="CHEBI:57841"/>
        <dbReference type="ChEBI" id="CHEBI:58296"/>
        <dbReference type="EC" id="2.5.1.3"/>
    </reaction>
</comment>
<dbReference type="EMBL" id="OC915018">
    <property type="protein sequence ID" value="CAD7638184.1"/>
    <property type="molecule type" value="Genomic_DNA"/>
</dbReference>
<dbReference type="PROSITE" id="PS00600">
    <property type="entry name" value="AA_TRANSFER_CLASS_3"/>
    <property type="match status" value="1"/>
</dbReference>
<dbReference type="NCBIfam" id="NF000818">
    <property type="entry name" value="PRK00062.1"/>
    <property type="match status" value="1"/>
</dbReference>
<keyword evidence="9" id="KW-0784">Thiamine biosynthesis</keyword>
<dbReference type="PANTHER" id="PTHR43713:SF3">
    <property type="entry name" value="GLUTAMATE-1-SEMIALDEHYDE 2,1-AMINOMUTASE 1, CHLOROPLASTIC-RELATED"/>
    <property type="match status" value="1"/>
</dbReference>
<dbReference type="Pfam" id="PF02581">
    <property type="entry name" value="TMP-TENI"/>
    <property type="match status" value="1"/>
</dbReference>
<dbReference type="GO" id="GO:0008483">
    <property type="term" value="F:transaminase activity"/>
    <property type="evidence" value="ECO:0007669"/>
    <property type="project" value="InterPro"/>
</dbReference>
<comment type="catalytic activity">
    <reaction evidence="14">
        <text>2-[(2R,5Z)-2-carboxy-4-methylthiazol-5(2H)-ylidene]ethyl phosphate + 4-amino-2-methyl-5-(diphosphooxymethyl)pyrimidine + 2 H(+) = thiamine phosphate + CO2 + diphosphate</text>
        <dbReference type="Rhea" id="RHEA:47844"/>
        <dbReference type="ChEBI" id="CHEBI:15378"/>
        <dbReference type="ChEBI" id="CHEBI:16526"/>
        <dbReference type="ChEBI" id="CHEBI:33019"/>
        <dbReference type="ChEBI" id="CHEBI:37575"/>
        <dbReference type="ChEBI" id="CHEBI:57841"/>
        <dbReference type="ChEBI" id="CHEBI:62899"/>
        <dbReference type="EC" id="2.5.1.3"/>
    </reaction>
</comment>
<gene>
    <name evidence="16" type="ORF">ONB1V03_LOCUS1262</name>
</gene>
<dbReference type="InterPro" id="IPR015424">
    <property type="entry name" value="PyrdxlP-dep_Trfase"/>
</dbReference>
<dbReference type="PANTHER" id="PTHR43713">
    <property type="entry name" value="GLUTAMATE-1-SEMIALDEHYDE 2,1-AMINOMUTASE"/>
    <property type="match status" value="1"/>
</dbReference>
<evidence type="ECO:0000256" key="1">
    <source>
        <dbReference type="ARBA" id="ARBA00001933"/>
    </source>
</evidence>
<dbReference type="InterPro" id="IPR036206">
    <property type="entry name" value="ThiamineP_synth_sf"/>
</dbReference>
<evidence type="ECO:0000256" key="12">
    <source>
        <dbReference type="ARBA" id="ARBA00047334"/>
    </source>
</evidence>
<dbReference type="GO" id="GO:0030170">
    <property type="term" value="F:pyridoxal phosphate binding"/>
    <property type="evidence" value="ECO:0007669"/>
    <property type="project" value="InterPro"/>
</dbReference>
<keyword evidence="10" id="KW-0413">Isomerase</keyword>
<comment type="catalytic activity">
    <reaction evidence="13">
        <text>2-(2-carboxy-4-methylthiazol-5-yl)ethyl phosphate + 4-amino-2-methyl-5-(diphosphooxymethyl)pyrimidine + 2 H(+) = thiamine phosphate + CO2 + diphosphate</text>
        <dbReference type="Rhea" id="RHEA:47848"/>
        <dbReference type="ChEBI" id="CHEBI:15378"/>
        <dbReference type="ChEBI" id="CHEBI:16526"/>
        <dbReference type="ChEBI" id="CHEBI:33019"/>
        <dbReference type="ChEBI" id="CHEBI:37575"/>
        <dbReference type="ChEBI" id="CHEBI:57841"/>
        <dbReference type="ChEBI" id="CHEBI:62890"/>
        <dbReference type="EC" id="2.5.1.3"/>
    </reaction>
</comment>
<dbReference type="CDD" id="cd00564">
    <property type="entry name" value="TMP_TenI"/>
    <property type="match status" value="1"/>
</dbReference>
<sequence>MRGLYLITNDDPIQLLLEKLEATLSTKQVAILQYRRKKVAQSDQANEVKQIKQLCEKYQTPFLINDDLDLAEQFSLGVHLGQSDGEISDAVQRLPQGVIIGRTCLNSIELAEKAIAEGASYVAFGAIYATSTKPEAGNIGLATLQQASEKFDLPICAIGGLTVENSQAVIEAGADLCALKIFLPVSQLGHSYLQKLQNLNLYRLSRFMSLSPKQEQLFKQASKHIPGGVNSPVRAFNGVGGTPVFIEKAKGAYLYDVDGKRYVDYVGSWGPMILGHAHPDIIQAVQEAAVDGLSFGAPTVHETTLADLICEIMPSIELVRMTNSGTEATMTAIRLARGYTGRDMIVKFEGCYHGHSDSLLVKAGSGMLTMGEPTSKGVPADFAKHTVTLPYNDIEAVKACFAKYGQEIAGVIVEPVAGNMNLVKPIKGFLETIREQCDQYKSVFIIDEVMTGFRVALGGAQAYYNVKPDLTTLGKIIGAGLPVGAFGGKREIMECIAPLGGVYQAGTLSGNPLAMRAGIKMFETLRQPNFYTDLSAKLDQLLQGLQAAADEAGIPFFTQQAGGLFGLYFTDQTEISSFDHILKCDIEAFRKFFHGMLNRGVNLAPSAFEAGFISAAHSDEDIQFTIDMAKQVFAEMQA</sequence>
<dbReference type="HAMAP" id="MF_00097">
    <property type="entry name" value="TMP_synthase"/>
    <property type="match status" value="1"/>
</dbReference>
<evidence type="ECO:0000256" key="14">
    <source>
        <dbReference type="ARBA" id="ARBA00047883"/>
    </source>
</evidence>
<evidence type="ECO:0000259" key="15">
    <source>
        <dbReference type="Pfam" id="PF02581"/>
    </source>
</evidence>
<keyword evidence="11" id="KW-0627">Porphyrin biosynthesis</keyword>
<dbReference type="InterPro" id="IPR004639">
    <property type="entry name" value="4pyrrol_synth_GluAld_NH2Trfase"/>
</dbReference>
<dbReference type="EMBL" id="CAJPVJ010000193">
    <property type="protein sequence ID" value="CAG2161658.1"/>
    <property type="molecule type" value="Genomic_DNA"/>
</dbReference>
<dbReference type="HAMAP" id="MF_00375">
    <property type="entry name" value="HemL_aminotrans_3"/>
    <property type="match status" value="1"/>
</dbReference>
<comment type="pathway">
    <text evidence="3">Cofactor biosynthesis; thiamine diphosphate biosynthesis; thiamine phosphate from 4-amino-2-methyl-5-diphosphomethylpyrimidine and 4-methyl-5-(2-phosphoethyl)-thiazole: step 1/1.</text>
</comment>
<dbReference type="GO" id="GO:0004789">
    <property type="term" value="F:thiamine-phosphate diphosphorylase activity"/>
    <property type="evidence" value="ECO:0007669"/>
    <property type="project" value="UniProtKB-EC"/>
</dbReference>
<comment type="similarity">
    <text evidence="4">Belongs to the class-III pyridoxal-phosphate-dependent aminotransferase family. HemL subfamily.</text>
</comment>
<reference evidence="16" key="1">
    <citation type="submission" date="2020-11" db="EMBL/GenBank/DDBJ databases">
        <authorList>
            <person name="Tran Van P."/>
        </authorList>
    </citation>
    <scope>NUCLEOTIDE SEQUENCE</scope>
</reference>
<keyword evidence="5" id="KW-0808">Transferase</keyword>
<protein>
    <recommendedName>
        <fullName evidence="15">Thiamine phosphate synthase/TenI domain-containing protein</fullName>
    </recommendedName>
</protein>
<dbReference type="InterPro" id="IPR015421">
    <property type="entry name" value="PyrdxlP-dep_Trfase_major"/>
</dbReference>
<comment type="cofactor">
    <cofactor evidence="1">
        <name>pyridoxal 5'-phosphate</name>
        <dbReference type="ChEBI" id="CHEBI:597326"/>
    </cofactor>
</comment>
<evidence type="ECO:0000256" key="9">
    <source>
        <dbReference type="ARBA" id="ARBA00022977"/>
    </source>
</evidence>
<dbReference type="GO" id="GO:0006782">
    <property type="term" value="P:protoporphyrinogen IX biosynthetic process"/>
    <property type="evidence" value="ECO:0007669"/>
    <property type="project" value="UniProtKB-UniPathway"/>
</dbReference>
<evidence type="ECO:0000256" key="8">
    <source>
        <dbReference type="ARBA" id="ARBA00022898"/>
    </source>
</evidence>
<dbReference type="OrthoDB" id="10261433at2759"/>
<dbReference type="GO" id="GO:0046872">
    <property type="term" value="F:metal ion binding"/>
    <property type="evidence" value="ECO:0007669"/>
    <property type="project" value="UniProtKB-KW"/>
</dbReference>
<dbReference type="CDD" id="cd00610">
    <property type="entry name" value="OAT_like"/>
    <property type="match status" value="1"/>
</dbReference>
<dbReference type="Proteomes" id="UP000728032">
    <property type="component" value="Unassembled WGS sequence"/>
</dbReference>
<dbReference type="InterPro" id="IPR005814">
    <property type="entry name" value="Aminotrans_3"/>
</dbReference>